<dbReference type="GO" id="GO:0046983">
    <property type="term" value="F:protein dimerization activity"/>
    <property type="evidence" value="ECO:0007669"/>
    <property type="project" value="InterPro"/>
</dbReference>
<evidence type="ECO:0000313" key="3">
    <source>
        <dbReference type="EMBL" id="OCF31743.1"/>
    </source>
</evidence>
<gene>
    <name evidence="3" type="ORF">I316_06550</name>
</gene>
<evidence type="ECO:0000259" key="2">
    <source>
        <dbReference type="PROSITE" id="PS50888"/>
    </source>
</evidence>
<feature type="compositionally biased region" description="Polar residues" evidence="1">
    <location>
        <begin position="313"/>
        <end position="322"/>
    </location>
</feature>
<evidence type="ECO:0000256" key="1">
    <source>
        <dbReference type="SAM" id="MobiDB-lite"/>
    </source>
</evidence>
<feature type="region of interest" description="Disordered" evidence="1">
    <location>
        <begin position="1"/>
        <end position="275"/>
    </location>
</feature>
<dbReference type="SMART" id="SM00353">
    <property type="entry name" value="HLH"/>
    <property type="match status" value="1"/>
</dbReference>
<dbReference type="PROSITE" id="PS50888">
    <property type="entry name" value="BHLH"/>
    <property type="match status" value="1"/>
</dbReference>
<feature type="compositionally biased region" description="Polar residues" evidence="1">
    <location>
        <begin position="159"/>
        <end position="169"/>
    </location>
</feature>
<feature type="compositionally biased region" description="Low complexity" evidence="1">
    <location>
        <begin position="53"/>
        <end position="80"/>
    </location>
</feature>
<protein>
    <recommendedName>
        <fullName evidence="2">BHLH domain-containing protein</fullName>
    </recommendedName>
</protein>
<organism evidence="3 4">
    <name type="scientific">Kwoniella heveanensis BCC8398</name>
    <dbReference type="NCBI Taxonomy" id="1296120"/>
    <lineage>
        <taxon>Eukaryota</taxon>
        <taxon>Fungi</taxon>
        <taxon>Dikarya</taxon>
        <taxon>Basidiomycota</taxon>
        <taxon>Agaricomycotina</taxon>
        <taxon>Tremellomycetes</taxon>
        <taxon>Tremellales</taxon>
        <taxon>Cryptococcaceae</taxon>
        <taxon>Kwoniella</taxon>
    </lineage>
</organism>
<dbReference type="AlphaFoldDB" id="A0A1B9GL91"/>
<dbReference type="STRING" id="1296120.A0A1B9GL91"/>
<dbReference type="EMBL" id="KV700131">
    <property type="protein sequence ID" value="OCF31743.1"/>
    <property type="molecule type" value="Genomic_DNA"/>
</dbReference>
<feature type="compositionally biased region" description="Low complexity" evidence="1">
    <location>
        <begin position="92"/>
        <end position="104"/>
    </location>
</feature>
<reference evidence="4" key="2">
    <citation type="submission" date="2013-12" db="EMBL/GenBank/DDBJ databases">
        <title>Evolution of pathogenesis and genome organization in the Tremellales.</title>
        <authorList>
            <person name="Cuomo C."/>
            <person name="Litvintseva A."/>
            <person name="Heitman J."/>
            <person name="Chen Y."/>
            <person name="Sun S."/>
            <person name="Springer D."/>
            <person name="Dromer F."/>
            <person name="Young S."/>
            <person name="Zeng Q."/>
            <person name="Chapman S."/>
            <person name="Gujja S."/>
            <person name="Saif S."/>
            <person name="Birren B."/>
        </authorList>
    </citation>
    <scope>NUCLEOTIDE SEQUENCE [LARGE SCALE GENOMIC DNA]</scope>
    <source>
        <strain evidence="4">BCC8398</strain>
    </source>
</reference>
<feature type="compositionally biased region" description="Polar residues" evidence="1">
    <location>
        <begin position="176"/>
        <end position="191"/>
    </location>
</feature>
<name>A0A1B9GL91_9TREE</name>
<proteinExistence type="predicted"/>
<feature type="compositionally biased region" description="Basic residues" evidence="1">
    <location>
        <begin position="264"/>
        <end position="275"/>
    </location>
</feature>
<dbReference type="SUPFAM" id="SSF47459">
    <property type="entry name" value="HLH, helix-loop-helix DNA-binding domain"/>
    <property type="match status" value="1"/>
</dbReference>
<dbReference type="OrthoDB" id="2565194at2759"/>
<feature type="region of interest" description="Disordered" evidence="1">
    <location>
        <begin position="448"/>
        <end position="484"/>
    </location>
</feature>
<dbReference type="InterPro" id="IPR011598">
    <property type="entry name" value="bHLH_dom"/>
</dbReference>
<evidence type="ECO:0000313" key="4">
    <source>
        <dbReference type="Proteomes" id="UP000092666"/>
    </source>
</evidence>
<dbReference type="InterPro" id="IPR036638">
    <property type="entry name" value="HLH_DNA-bd_sf"/>
</dbReference>
<accession>A0A1B9GL91</accession>
<feature type="compositionally biased region" description="Polar residues" evidence="1">
    <location>
        <begin position="123"/>
        <end position="133"/>
    </location>
</feature>
<sequence>MAVTAQIPRMQPHQNPYNQHERERERERDRDRDRDRDRERDRERDRDRDSRMHSPPSSGRSPSSYSSSYRAHPYPRRSSSNSQPEQLPRLHLPPLGSGGSLPFSNSADSKPISPGEREFPPISTIQHESSWRSSVDRPQIHRMPSGGGTGGRSGISLPPLNSISGRQSPSMPPPMTQNSGVPPSSLNSSAGPSGRASPRVYPPATATMSHDSNGSSRFNHSTYDPYPHQNSGRSPAAGPSTLREREPRPEHNHVQGQVPALQHGHGHSHGHIYGHPHAHESYRLRNEHERARDGTYDHSQRHSRDPGAHSTVPMPNQAQQSPMHHPYEMSSPPLRALPPSSMPPAMLHGAVYHRGGTLVRSRSQSSASGLSRMPGDMSDEMAQREVAPTPGQSRRLAHLMSEQKRRESINSGFQALRASLPSSLPTDSKAIVLRKAVAHIAHLESVLRRSGVNYSQSPPGQVAEPWEVDRDEDEDREVKWEEDR</sequence>
<feature type="compositionally biased region" description="Basic and acidic residues" evidence="1">
    <location>
        <begin position="242"/>
        <end position="253"/>
    </location>
</feature>
<dbReference type="Proteomes" id="UP000092666">
    <property type="component" value="Unassembled WGS sequence"/>
</dbReference>
<keyword evidence="4" id="KW-1185">Reference proteome</keyword>
<feature type="compositionally biased region" description="Polar residues" evidence="1">
    <location>
        <begin position="206"/>
        <end position="233"/>
    </location>
</feature>
<feature type="compositionally biased region" description="Basic and acidic residues" evidence="1">
    <location>
        <begin position="19"/>
        <end position="52"/>
    </location>
</feature>
<feature type="compositionally biased region" description="Basic and acidic residues" evidence="1">
    <location>
        <begin position="288"/>
        <end position="307"/>
    </location>
</feature>
<dbReference type="Pfam" id="PF00010">
    <property type="entry name" value="HLH"/>
    <property type="match status" value="1"/>
</dbReference>
<feature type="region of interest" description="Disordered" evidence="1">
    <location>
        <begin position="288"/>
        <end position="336"/>
    </location>
</feature>
<feature type="domain" description="BHLH" evidence="2">
    <location>
        <begin position="393"/>
        <end position="443"/>
    </location>
</feature>
<dbReference type="Gene3D" id="4.10.280.10">
    <property type="entry name" value="Helix-loop-helix DNA-binding domain"/>
    <property type="match status" value="1"/>
</dbReference>
<reference evidence="3 4" key="1">
    <citation type="submission" date="2013-07" db="EMBL/GenBank/DDBJ databases">
        <title>The Genome Sequence of Cryptococcus heveanensis BCC8398.</title>
        <authorList>
            <consortium name="The Broad Institute Genome Sequencing Platform"/>
            <person name="Cuomo C."/>
            <person name="Litvintseva A."/>
            <person name="Chen Y."/>
            <person name="Heitman J."/>
            <person name="Sun S."/>
            <person name="Springer D."/>
            <person name="Dromer F."/>
            <person name="Young S.K."/>
            <person name="Zeng Q."/>
            <person name="Gargeya S."/>
            <person name="Fitzgerald M."/>
            <person name="Abouelleil A."/>
            <person name="Alvarado L."/>
            <person name="Berlin A.M."/>
            <person name="Chapman S.B."/>
            <person name="Dewar J."/>
            <person name="Goldberg J."/>
            <person name="Griggs A."/>
            <person name="Gujja S."/>
            <person name="Hansen M."/>
            <person name="Howarth C."/>
            <person name="Imamovic A."/>
            <person name="Larimer J."/>
            <person name="McCowan C."/>
            <person name="Murphy C."/>
            <person name="Pearson M."/>
            <person name="Priest M."/>
            <person name="Roberts A."/>
            <person name="Saif S."/>
            <person name="Shea T."/>
            <person name="Sykes S."/>
            <person name="Wortman J."/>
            <person name="Nusbaum C."/>
            <person name="Birren B."/>
        </authorList>
    </citation>
    <scope>NUCLEOTIDE SEQUENCE [LARGE SCALE GENOMIC DNA]</scope>
    <source>
        <strain evidence="3 4">BCC8398</strain>
    </source>
</reference>